<evidence type="ECO:0000256" key="5">
    <source>
        <dbReference type="ARBA" id="ARBA00022989"/>
    </source>
</evidence>
<feature type="transmembrane region" description="Helical" evidence="7">
    <location>
        <begin position="138"/>
        <end position="159"/>
    </location>
</feature>
<feature type="transmembrane region" description="Helical" evidence="7">
    <location>
        <begin position="69"/>
        <end position="87"/>
    </location>
</feature>
<feature type="transmembrane region" description="Helical" evidence="7">
    <location>
        <begin position="190"/>
        <end position="210"/>
    </location>
</feature>
<evidence type="ECO:0000259" key="8">
    <source>
        <dbReference type="PROSITE" id="PS50850"/>
    </source>
</evidence>
<feature type="transmembrane region" description="Helical" evidence="7">
    <location>
        <begin position="247"/>
        <end position="266"/>
    </location>
</feature>
<keyword evidence="5 7" id="KW-1133">Transmembrane helix</keyword>
<dbReference type="RefSeq" id="WP_345426110.1">
    <property type="nucleotide sequence ID" value="NZ_AP031496.1"/>
</dbReference>
<dbReference type="InterPro" id="IPR036259">
    <property type="entry name" value="MFS_trans_sf"/>
</dbReference>
<keyword evidence="4 7" id="KW-0812">Transmembrane</keyword>
<name>A0AAV3U5U6_9ALTE</name>
<dbReference type="EMBL" id="BAABLX010000029">
    <property type="protein sequence ID" value="GAA4951757.1"/>
    <property type="molecule type" value="Genomic_DNA"/>
</dbReference>
<dbReference type="PROSITE" id="PS50850">
    <property type="entry name" value="MFS"/>
    <property type="match status" value="1"/>
</dbReference>
<accession>A0AAV3U5U6</accession>
<dbReference type="Proteomes" id="UP001409585">
    <property type="component" value="Unassembled WGS sequence"/>
</dbReference>
<dbReference type="SUPFAM" id="SSF103473">
    <property type="entry name" value="MFS general substrate transporter"/>
    <property type="match status" value="1"/>
</dbReference>
<dbReference type="GO" id="GO:0022857">
    <property type="term" value="F:transmembrane transporter activity"/>
    <property type="evidence" value="ECO:0007669"/>
    <property type="project" value="InterPro"/>
</dbReference>
<reference evidence="10" key="1">
    <citation type="journal article" date="2019" name="Int. J. Syst. Evol. Microbiol.">
        <title>The Global Catalogue of Microorganisms (GCM) 10K type strain sequencing project: providing services to taxonomists for standard genome sequencing and annotation.</title>
        <authorList>
            <consortium name="The Broad Institute Genomics Platform"/>
            <consortium name="The Broad Institute Genome Sequencing Center for Infectious Disease"/>
            <person name="Wu L."/>
            <person name="Ma J."/>
        </authorList>
    </citation>
    <scope>NUCLEOTIDE SEQUENCE [LARGE SCALE GENOMIC DNA]</scope>
    <source>
        <strain evidence="10">JCM 19134</strain>
    </source>
</reference>
<dbReference type="InterPro" id="IPR011701">
    <property type="entry name" value="MFS"/>
</dbReference>
<feature type="domain" description="Major facilitator superfamily (MFS) profile" evidence="8">
    <location>
        <begin position="1"/>
        <end position="363"/>
    </location>
</feature>
<evidence type="ECO:0000256" key="7">
    <source>
        <dbReference type="SAM" id="Phobius"/>
    </source>
</evidence>
<evidence type="ECO:0000256" key="6">
    <source>
        <dbReference type="ARBA" id="ARBA00023136"/>
    </source>
</evidence>
<feature type="transmembrane region" description="Helical" evidence="7">
    <location>
        <begin position="108"/>
        <end position="126"/>
    </location>
</feature>
<keyword evidence="3" id="KW-1003">Cell membrane</keyword>
<evidence type="ECO:0000256" key="4">
    <source>
        <dbReference type="ARBA" id="ARBA00022692"/>
    </source>
</evidence>
<dbReference type="InterPro" id="IPR020846">
    <property type="entry name" value="MFS_dom"/>
</dbReference>
<evidence type="ECO:0000313" key="9">
    <source>
        <dbReference type="EMBL" id="GAA4951757.1"/>
    </source>
</evidence>
<comment type="caution">
    <text evidence="9">The sequence shown here is derived from an EMBL/GenBank/DDBJ whole genome shotgun (WGS) entry which is preliminary data.</text>
</comment>
<feature type="transmembrane region" description="Helical" evidence="7">
    <location>
        <begin position="14"/>
        <end position="32"/>
    </location>
</feature>
<feature type="transmembrane region" description="Helical" evidence="7">
    <location>
        <begin position="340"/>
        <end position="359"/>
    </location>
</feature>
<dbReference type="GO" id="GO:0005886">
    <property type="term" value="C:plasma membrane"/>
    <property type="evidence" value="ECO:0007669"/>
    <property type="project" value="UniProtKB-SubCell"/>
</dbReference>
<proteinExistence type="predicted"/>
<dbReference type="PANTHER" id="PTHR23517">
    <property type="entry name" value="RESISTANCE PROTEIN MDTM, PUTATIVE-RELATED-RELATED"/>
    <property type="match status" value="1"/>
</dbReference>
<evidence type="ECO:0000256" key="1">
    <source>
        <dbReference type="ARBA" id="ARBA00004651"/>
    </source>
</evidence>
<keyword evidence="2" id="KW-0813">Transport</keyword>
<protein>
    <recommendedName>
        <fullName evidence="8">Major facilitator superfamily (MFS) profile domain-containing protein</fullName>
    </recommendedName>
</protein>
<dbReference type="Gene3D" id="1.20.1250.20">
    <property type="entry name" value="MFS general substrate transporter like domains"/>
    <property type="match status" value="1"/>
</dbReference>
<keyword evidence="10" id="KW-1185">Reference proteome</keyword>
<feature type="transmembrane region" description="Helical" evidence="7">
    <location>
        <begin position="216"/>
        <end position="235"/>
    </location>
</feature>
<evidence type="ECO:0000256" key="3">
    <source>
        <dbReference type="ARBA" id="ARBA00022475"/>
    </source>
</evidence>
<dbReference type="Pfam" id="PF07690">
    <property type="entry name" value="MFS_1"/>
    <property type="match status" value="2"/>
</dbReference>
<evidence type="ECO:0000256" key="2">
    <source>
        <dbReference type="ARBA" id="ARBA00022448"/>
    </source>
</evidence>
<feature type="transmembrane region" description="Helical" evidence="7">
    <location>
        <begin position="44"/>
        <end position="63"/>
    </location>
</feature>
<dbReference type="InterPro" id="IPR050171">
    <property type="entry name" value="MFS_Transporters"/>
</dbReference>
<comment type="subcellular location">
    <subcellularLocation>
        <location evidence="1">Cell membrane</location>
        <topology evidence="1">Multi-pass membrane protein</topology>
    </subcellularLocation>
</comment>
<evidence type="ECO:0000313" key="10">
    <source>
        <dbReference type="Proteomes" id="UP001409585"/>
    </source>
</evidence>
<keyword evidence="6 7" id="KW-0472">Membrane</keyword>
<dbReference type="AlphaFoldDB" id="A0AAV3U5U6"/>
<sequence length="370" mass="38819">MRVALPLQALGQGYSKFVIGFLVASFALLPALTALKFGRFTDRYGYHVPTFIAIALSLFSAVICFFSNSLPAVLLAAGLCGAGSGFGMITIQRTASRLVSSATQRMKVFSWVALAPAIGGSVGPVLTGGLADAFGFKAAFAALAVLPTLSLFAVLLVPANAGSATVEERQAAASGKTWDLLKITALKRILVINLLVVASWDVHSFALPILGHERNFSATSVGIIFSAYAGASLIVRGVLPFVASFLPYQWVPVIALSCLAVVFAVYPLLPAIWMLMTCAMLLGVVIGVLQPSIMSILNDASPVGRLGECLALRSTLNQLSLTLLPLAYGVSGGLMGVAGMFWSMSIALCLGVWLSLCVVRSQVPSEPRSF</sequence>
<organism evidence="9 10">
    <name type="scientific">Halioxenophilus aromaticivorans</name>
    <dbReference type="NCBI Taxonomy" id="1306992"/>
    <lineage>
        <taxon>Bacteria</taxon>
        <taxon>Pseudomonadati</taxon>
        <taxon>Pseudomonadota</taxon>
        <taxon>Gammaproteobacteria</taxon>
        <taxon>Alteromonadales</taxon>
        <taxon>Alteromonadaceae</taxon>
        <taxon>Halioxenophilus</taxon>
    </lineage>
</organism>
<gene>
    <name evidence="9" type="ORF">GCM10025791_35420</name>
</gene>